<dbReference type="InterPro" id="IPR047057">
    <property type="entry name" value="MerR_fam"/>
</dbReference>
<reference evidence="6" key="1">
    <citation type="journal article" date="2014" name="Int. J. Syst. Evol. Microbiol.">
        <title>Complete genome sequence of Corynebacterium casei LMG S-19264T (=DSM 44701T), isolated from a smear-ripened cheese.</title>
        <authorList>
            <consortium name="US DOE Joint Genome Institute (JGI-PGF)"/>
            <person name="Walter F."/>
            <person name="Albersmeier A."/>
            <person name="Kalinowski J."/>
            <person name="Ruckert C."/>
        </authorList>
    </citation>
    <scope>NUCLEOTIDE SEQUENCE</scope>
    <source>
        <strain evidence="6">CGMCC 4.7308</strain>
    </source>
</reference>
<gene>
    <name evidence="6" type="ORF">GCM10011594_17970</name>
</gene>
<feature type="domain" description="HTH merR-type" evidence="5">
    <location>
        <begin position="14"/>
        <end position="84"/>
    </location>
</feature>
<dbReference type="PANTHER" id="PTHR30204">
    <property type="entry name" value="REDOX-CYCLING DRUG-SENSING TRANSCRIPTIONAL ACTIVATOR SOXR"/>
    <property type="match status" value="1"/>
</dbReference>
<evidence type="ECO:0000256" key="4">
    <source>
        <dbReference type="ARBA" id="ARBA00023163"/>
    </source>
</evidence>
<protein>
    <recommendedName>
        <fullName evidence="5">HTH merR-type domain-containing protein</fullName>
    </recommendedName>
</protein>
<proteinExistence type="predicted"/>
<reference evidence="6" key="2">
    <citation type="submission" date="2020-09" db="EMBL/GenBank/DDBJ databases">
        <authorList>
            <person name="Sun Q."/>
            <person name="Zhou Y."/>
        </authorList>
    </citation>
    <scope>NUCLEOTIDE SEQUENCE</scope>
    <source>
        <strain evidence="6">CGMCC 4.7308</strain>
    </source>
</reference>
<sequence length="153" mass="16451">MRAASSAGRGQDGALTIQQVARRTGLSVPTLRYYEQIGLVPPVPRDPSSGHRRYPGSAVERIESLAHLRAAGLSIDAMRTLMSTGGHDADGITAKLGQLVAHRDRVAVEIAALTTRLRYLDNRIDYWRAELAGDAATAAKLAHAADVLVRELT</sequence>
<dbReference type="GO" id="GO:0003677">
    <property type="term" value="F:DNA binding"/>
    <property type="evidence" value="ECO:0007669"/>
    <property type="project" value="UniProtKB-KW"/>
</dbReference>
<dbReference type="AlphaFoldDB" id="A0A917WFM9"/>
<keyword evidence="1" id="KW-0678">Repressor</keyword>
<dbReference type="CDD" id="cd01109">
    <property type="entry name" value="HTH_YyaN"/>
    <property type="match status" value="1"/>
</dbReference>
<keyword evidence="4" id="KW-0804">Transcription</keyword>
<keyword evidence="3" id="KW-0238">DNA-binding</keyword>
<dbReference type="EMBL" id="BMNA01000003">
    <property type="protein sequence ID" value="GGL98481.1"/>
    <property type="molecule type" value="Genomic_DNA"/>
</dbReference>
<evidence type="ECO:0000256" key="2">
    <source>
        <dbReference type="ARBA" id="ARBA00023015"/>
    </source>
</evidence>
<accession>A0A917WFM9</accession>
<evidence type="ECO:0000256" key="3">
    <source>
        <dbReference type="ARBA" id="ARBA00023125"/>
    </source>
</evidence>
<dbReference type="PANTHER" id="PTHR30204:SF69">
    <property type="entry name" value="MERR-FAMILY TRANSCRIPTIONAL REGULATOR"/>
    <property type="match status" value="1"/>
</dbReference>
<comment type="caution">
    <text evidence="6">The sequence shown here is derived from an EMBL/GenBank/DDBJ whole genome shotgun (WGS) entry which is preliminary data.</text>
</comment>
<dbReference type="Gene3D" id="1.10.1660.10">
    <property type="match status" value="1"/>
</dbReference>
<dbReference type="SMART" id="SM00422">
    <property type="entry name" value="HTH_MERR"/>
    <property type="match status" value="1"/>
</dbReference>
<name>A0A917WFM9_9ACTN</name>
<evidence type="ECO:0000313" key="6">
    <source>
        <dbReference type="EMBL" id="GGL98481.1"/>
    </source>
</evidence>
<evidence type="ECO:0000313" key="7">
    <source>
        <dbReference type="Proteomes" id="UP000655208"/>
    </source>
</evidence>
<organism evidence="6 7">
    <name type="scientific">Nakamurella endophytica</name>
    <dbReference type="NCBI Taxonomy" id="1748367"/>
    <lineage>
        <taxon>Bacteria</taxon>
        <taxon>Bacillati</taxon>
        <taxon>Actinomycetota</taxon>
        <taxon>Actinomycetes</taxon>
        <taxon>Nakamurellales</taxon>
        <taxon>Nakamurellaceae</taxon>
        <taxon>Nakamurella</taxon>
    </lineage>
</organism>
<dbReference type="GO" id="GO:0003700">
    <property type="term" value="F:DNA-binding transcription factor activity"/>
    <property type="evidence" value="ECO:0007669"/>
    <property type="project" value="InterPro"/>
</dbReference>
<dbReference type="InterPro" id="IPR009061">
    <property type="entry name" value="DNA-bd_dom_put_sf"/>
</dbReference>
<keyword evidence="7" id="KW-1185">Reference proteome</keyword>
<dbReference type="Pfam" id="PF13411">
    <property type="entry name" value="MerR_1"/>
    <property type="match status" value="1"/>
</dbReference>
<keyword evidence="2" id="KW-0805">Transcription regulation</keyword>
<evidence type="ECO:0000256" key="1">
    <source>
        <dbReference type="ARBA" id="ARBA00022491"/>
    </source>
</evidence>
<evidence type="ECO:0000259" key="5">
    <source>
        <dbReference type="PROSITE" id="PS50937"/>
    </source>
</evidence>
<dbReference type="SUPFAM" id="SSF46955">
    <property type="entry name" value="Putative DNA-binding domain"/>
    <property type="match status" value="1"/>
</dbReference>
<dbReference type="RefSeq" id="WP_188941173.1">
    <property type="nucleotide sequence ID" value="NZ_BMNA01000003.1"/>
</dbReference>
<dbReference type="InterPro" id="IPR000551">
    <property type="entry name" value="MerR-type_HTH_dom"/>
</dbReference>
<dbReference type="Proteomes" id="UP000655208">
    <property type="component" value="Unassembled WGS sequence"/>
</dbReference>
<dbReference type="PROSITE" id="PS50937">
    <property type="entry name" value="HTH_MERR_2"/>
    <property type="match status" value="1"/>
</dbReference>